<dbReference type="AlphaFoldDB" id="A0ABD5L2R0"/>
<dbReference type="Proteomes" id="UP001495779">
    <property type="component" value="Unassembled WGS sequence"/>
</dbReference>
<reference evidence="1 2" key="1">
    <citation type="submission" date="2021-04" db="EMBL/GenBank/DDBJ databases">
        <title>Determining the burden of carbapenem-resistant Enterobacterales from a tertiary public heath setting in Bangladesh: a clinical, epidemiological, and molecular study.</title>
        <authorList>
            <person name="Farzana R."/>
            <person name="Walsh T.R."/>
        </authorList>
    </citation>
    <scope>NUCLEOTIDE SEQUENCE [LARGE SCALE GENOMIC DNA]</scope>
    <source>
        <strain evidence="2">dmpro_s316</strain>
    </source>
</reference>
<dbReference type="EMBL" id="JAGSRH010000006">
    <property type="protein sequence ID" value="MER5076361.1"/>
    <property type="molecule type" value="Genomic_DNA"/>
</dbReference>
<organism evidence="1 2">
    <name type="scientific">Providencia stuartii</name>
    <dbReference type="NCBI Taxonomy" id="588"/>
    <lineage>
        <taxon>Bacteria</taxon>
        <taxon>Pseudomonadati</taxon>
        <taxon>Pseudomonadota</taxon>
        <taxon>Gammaproteobacteria</taxon>
        <taxon>Enterobacterales</taxon>
        <taxon>Morganellaceae</taxon>
        <taxon>Providencia</taxon>
    </lineage>
</organism>
<evidence type="ECO:0000313" key="2">
    <source>
        <dbReference type="Proteomes" id="UP001495779"/>
    </source>
</evidence>
<comment type="caution">
    <text evidence="1">The sequence shown here is derived from an EMBL/GenBank/DDBJ whole genome shotgun (WGS) entry which is preliminary data.</text>
</comment>
<name>A0ABD5L2R0_PROST</name>
<evidence type="ECO:0000313" key="1">
    <source>
        <dbReference type="EMBL" id="MER5076361.1"/>
    </source>
</evidence>
<sequence length="421" mass="49670">MNICKCFQCETCETLIDCRIGMSNRDTQPFQFACPVCEERITFVFGTKNDHLTGAIDIPEFDSPFTGKNHFVDLHLDFPVYFGKYQKGITTFFRVISEIGQDSYFHLAARLELLNNLHPMERNLERIITQYKQGNISNFEKSCAQIPNIKLKSHKKEDILAALYSATSIMSSPFTLHEENENLAINFPKIYMYLHENHTEKTIDFINEIISNKFLMNLHYDCLSLYPKLIKFDLPLRTAFFYDYINEDKYRPVPVRVSTADFDLCNNYYKDLAEVFARQLTLVAGLNNLLKRADHNEFEASLKMTKKQRIRKELISLNTFADIDLGQKIKFIDDCFYSINKEAIDSRLRNGIAHYKYEYKESTQKITYYPSKEGMERNKYEEISFMEFLRKTLLLFREVHNLNHLIKATFFYEILILKKFK</sequence>
<gene>
    <name evidence="1" type="ORF">KDV35_05700</name>
</gene>
<proteinExistence type="predicted"/>
<accession>A0ABD5L2R0</accession>
<protein>
    <submittedName>
        <fullName evidence="1">Uncharacterized protein</fullName>
    </submittedName>
</protein>